<evidence type="ECO:0000256" key="4">
    <source>
        <dbReference type="ARBA" id="ARBA00023157"/>
    </source>
</evidence>
<keyword evidence="6" id="KW-0732">Signal</keyword>
<sequence length="175" mass="19721">MKRAWSMAVVIVILTLLAIHQNQTGAVRSSAAAEEKPKIGYLAPSFELPDLSDRTVRAGGASDKLTMINFWASWCGPCDLEAPDLQALHERHADRLLLIGVNSTKYDRERDARRFVEEHELTFPILMDREGAVTELYKVSQFPTTLLVDKDGVIRERVVGVLSKTQWEALIDKWS</sequence>
<name>L0ED89_THECK</name>
<dbReference type="EMBL" id="CP003255">
    <property type="protein sequence ID" value="AGA57594.1"/>
    <property type="molecule type" value="Genomic_DNA"/>
</dbReference>
<accession>L0ED89</accession>
<dbReference type="KEGG" id="tco:Theco_1439"/>
<keyword evidence="9" id="KW-1185">Reference proteome</keyword>
<evidence type="ECO:0000313" key="9">
    <source>
        <dbReference type="Proteomes" id="UP000010795"/>
    </source>
</evidence>
<dbReference type="GO" id="GO:0016491">
    <property type="term" value="F:oxidoreductase activity"/>
    <property type="evidence" value="ECO:0007669"/>
    <property type="project" value="InterPro"/>
</dbReference>
<dbReference type="InterPro" id="IPR017937">
    <property type="entry name" value="Thioredoxin_CS"/>
</dbReference>
<dbReference type="Proteomes" id="UP000010795">
    <property type="component" value="Chromosome"/>
</dbReference>
<gene>
    <name evidence="8" type="ordered locus">Theco_1439</name>
</gene>
<dbReference type="eggNOG" id="COG0526">
    <property type="taxonomic scope" value="Bacteria"/>
</dbReference>
<dbReference type="STRING" id="717605.Theco_1439"/>
<feature type="signal peptide" evidence="6">
    <location>
        <begin position="1"/>
        <end position="25"/>
    </location>
</feature>
<dbReference type="InterPro" id="IPR013766">
    <property type="entry name" value="Thioredoxin_domain"/>
</dbReference>
<evidence type="ECO:0000256" key="3">
    <source>
        <dbReference type="ARBA" id="ARBA00022968"/>
    </source>
</evidence>
<dbReference type="Gene3D" id="3.40.30.10">
    <property type="entry name" value="Glutaredoxin"/>
    <property type="match status" value="1"/>
</dbReference>
<dbReference type="PROSITE" id="PS00194">
    <property type="entry name" value="THIOREDOXIN_1"/>
    <property type="match status" value="1"/>
</dbReference>
<dbReference type="AlphaFoldDB" id="L0ED89"/>
<evidence type="ECO:0000259" key="7">
    <source>
        <dbReference type="PROSITE" id="PS51352"/>
    </source>
</evidence>
<keyword evidence="3" id="KW-0735">Signal-anchor</keyword>
<evidence type="ECO:0000256" key="1">
    <source>
        <dbReference type="ARBA" id="ARBA00004196"/>
    </source>
</evidence>
<proteinExistence type="predicted"/>
<feature type="chain" id="PRO_5039580674" evidence="6">
    <location>
        <begin position="26"/>
        <end position="175"/>
    </location>
</feature>
<dbReference type="PROSITE" id="PS51352">
    <property type="entry name" value="THIOREDOXIN_2"/>
    <property type="match status" value="1"/>
</dbReference>
<keyword evidence="4" id="KW-1015">Disulfide bond</keyword>
<reference evidence="9" key="1">
    <citation type="submission" date="2012-01" db="EMBL/GenBank/DDBJ databases">
        <title>Complete sequence of chromosome of Thermobacillus composti KWC4.</title>
        <authorList>
            <person name="Lucas S."/>
            <person name="Han J."/>
            <person name="Lapidus A."/>
            <person name="Cheng J.-F."/>
            <person name="Goodwin L."/>
            <person name="Pitluck S."/>
            <person name="Peters L."/>
            <person name="Ovchinnikova G."/>
            <person name="Teshima H."/>
            <person name="Detter J.C."/>
            <person name="Han C."/>
            <person name="Tapia R."/>
            <person name="Land M."/>
            <person name="Hauser L."/>
            <person name="Kyrpides N."/>
            <person name="Ivanova N."/>
            <person name="Pagani I."/>
            <person name="Anderson I."/>
            <person name="Woyke T."/>
        </authorList>
    </citation>
    <scope>NUCLEOTIDE SEQUENCE [LARGE SCALE GENOMIC DNA]</scope>
    <source>
        <strain evidence="9">DSM 18247 / JCM 13945 / KWC4</strain>
    </source>
</reference>
<evidence type="ECO:0000313" key="8">
    <source>
        <dbReference type="EMBL" id="AGA57594.1"/>
    </source>
</evidence>
<dbReference type="InterPro" id="IPR050553">
    <property type="entry name" value="Thioredoxin_ResA/DsbE_sf"/>
</dbReference>
<dbReference type="HOGENOM" id="CLU_042529_11_4_9"/>
<dbReference type="InterPro" id="IPR036249">
    <property type="entry name" value="Thioredoxin-like_sf"/>
</dbReference>
<comment type="subcellular location">
    <subcellularLocation>
        <location evidence="1">Cell envelope</location>
    </subcellularLocation>
</comment>
<dbReference type="CDD" id="cd02966">
    <property type="entry name" value="TlpA_like_family"/>
    <property type="match status" value="1"/>
</dbReference>
<dbReference type="Pfam" id="PF00578">
    <property type="entry name" value="AhpC-TSA"/>
    <property type="match status" value="1"/>
</dbReference>
<dbReference type="SUPFAM" id="SSF52833">
    <property type="entry name" value="Thioredoxin-like"/>
    <property type="match status" value="1"/>
</dbReference>
<keyword evidence="5" id="KW-0676">Redox-active center</keyword>
<keyword evidence="3" id="KW-0812">Transmembrane</keyword>
<protein>
    <submittedName>
        <fullName evidence="8">Peroxiredoxin</fullName>
    </submittedName>
</protein>
<keyword evidence="2" id="KW-0201">Cytochrome c-type biogenesis</keyword>
<dbReference type="PANTHER" id="PTHR42852:SF6">
    <property type="entry name" value="THIOL:DISULFIDE INTERCHANGE PROTEIN DSBE"/>
    <property type="match status" value="1"/>
</dbReference>
<dbReference type="OrthoDB" id="25753at2"/>
<evidence type="ECO:0000256" key="6">
    <source>
        <dbReference type="SAM" id="SignalP"/>
    </source>
</evidence>
<evidence type="ECO:0000256" key="2">
    <source>
        <dbReference type="ARBA" id="ARBA00022748"/>
    </source>
</evidence>
<feature type="domain" description="Thioredoxin" evidence="7">
    <location>
        <begin position="37"/>
        <end position="175"/>
    </location>
</feature>
<dbReference type="RefSeq" id="WP_015254349.1">
    <property type="nucleotide sequence ID" value="NC_019897.1"/>
</dbReference>
<dbReference type="GO" id="GO:0016209">
    <property type="term" value="F:antioxidant activity"/>
    <property type="evidence" value="ECO:0007669"/>
    <property type="project" value="InterPro"/>
</dbReference>
<evidence type="ECO:0000256" key="5">
    <source>
        <dbReference type="ARBA" id="ARBA00023284"/>
    </source>
</evidence>
<dbReference type="PANTHER" id="PTHR42852">
    <property type="entry name" value="THIOL:DISULFIDE INTERCHANGE PROTEIN DSBE"/>
    <property type="match status" value="1"/>
</dbReference>
<organism evidence="8 9">
    <name type="scientific">Thermobacillus composti (strain DSM 18247 / JCM 13945 / KWC4)</name>
    <dbReference type="NCBI Taxonomy" id="717605"/>
    <lineage>
        <taxon>Bacteria</taxon>
        <taxon>Bacillati</taxon>
        <taxon>Bacillota</taxon>
        <taxon>Bacilli</taxon>
        <taxon>Bacillales</taxon>
        <taxon>Paenibacillaceae</taxon>
        <taxon>Thermobacillus</taxon>
    </lineage>
</organism>
<dbReference type="InterPro" id="IPR000866">
    <property type="entry name" value="AhpC/TSA"/>
</dbReference>
<dbReference type="GO" id="GO:0017004">
    <property type="term" value="P:cytochrome complex assembly"/>
    <property type="evidence" value="ECO:0007669"/>
    <property type="project" value="UniProtKB-KW"/>
</dbReference>
<dbReference type="GO" id="GO:0030313">
    <property type="term" value="C:cell envelope"/>
    <property type="evidence" value="ECO:0007669"/>
    <property type="project" value="UniProtKB-SubCell"/>
</dbReference>